<dbReference type="PANTHER" id="PTHR14949:SF56">
    <property type="entry name" value="EGF-LIKE-DOMAIN, MULTIPLE 7"/>
    <property type="match status" value="1"/>
</dbReference>
<dbReference type="Gene3D" id="2.120.10.30">
    <property type="entry name" value="TolB, C-terminal domain"/>
    <property type="match status" value="2"/>
</dbReference>
<dbReference type="STRING" id="78410.A0A0P7AK77"/>
<dbReference type="GO" id="GO:0016158">
    <property type="term" value="F:inositol hexakisphosphate 3-phosphatase activity"/>
    <property type="evidence" value="ECO:0007669"/>
    <property type="project" value="InterPro"/>
</dbReference>
<dbReference type="InterPro" id="IPR009030">
    <property type="entry name" value="Growth_fac_rcpt_cys_sf"/>
</dbReference>
<dbReference type="SUPFAM" id="SSF57184">
    <property type="entry name" value="Growth factor receptor domain"/>
    <property type="match status" value="1"/>
</dbReference>
<evidence type="ECO:0000313" key="8">
    <source>
        <dbReference type="Proteomes" id="UP000050424"/>
    </source>
</evidence>
<keyword evidence="2 3" id="KW-1015">Disulfide bond</keyword>
<evidence type="ECO:0000256" key="4">
    <source>
        <dbReference type="SAM" id="Phobius"/>
    </source>
</evidence>
<accession>A0A0P7AK77</accession>
<dbReference type="InterPro" id="IPR000742">
    <property type="entry name" value="EGF"/>
</dbReference>
<dbReference type="Gene3D" id="2.10.25.10">
    <property type="entry name" value="Laminin"/>
    <property type="match status" value="1"/>
</dbReference>
<evidence type="ECO:0000313" key="7">
    <source>
        <dbReference type="EMBL" id="KPM34107.1"/>
    </source>
</evidence>
<evidence type="ECO:0000256" key="1">
    <source>
        <dbReference type="ARBA" id="ARBA00022729"/>
    </source>
</evidence>
<evidence type="ECO:0000259" key="5">
    <source>
        <dbReference type="PROSITE" id="PS50026"/>
    </source>
</evidence>
<feature type="domain" description="EGF-like" evidence="5">
    <location>
        <begin position="399"/>
        <end position="431"/>
    </location>
</feature>
<keyword evidence="8" id="KW-1185">Reference proteome</keyword>
<keyword evidence="4" id="KW-0812">Transmembrane</keyword>
<comment type="caution">
    <text evidence="7">The sequence shown here is derived from an EMBL/GenBank/DDBJ whole genome shotgun (WGS) entry which is preliminary data.</text>
</comment>
<organism evidence="7 8">
    <name type="scientific">Neonectria ditissima</name>
    <dbReference type="NCBI Taxonomy" id="78410"/>
    <lineage>
        <taxon>Eukaryota</taxon>
        <taxon>Fungi</taxon>
        <taxon>Dikarya</taxon>
        <taxon>Ascomycota</taxon>
        <taxon>Pezizomycotina</taxon>
        <taxon>Sordariomycetes</taxon>
        <taxon>Hypocreomycetidae</taxon>
        <taxon>Hypocreales</taxon>
        <taxon>Nectriaceae</taxon>
        <taxon>Neonectria</taxon>
    </lineage>
</organism>
<dbReference type="InterPro" id="IPR011042">
    <property type="entry name" value="6-blade_b-propeller_TolB-like"/>
</dbReference>
<keyword evidence="4" id="KW-1133">Transmembrane helix</keyword>
<keyword evidence="1" id="KW-0732">Signal</keyword>
<dbReference type="Proteomes" id="UP000050424">
    <property type="component" value="Unassembled WGS sequence"/>
</dbReference>
<keyword evidence="4" id="KW-0472">Membrane</keyword>
<feature type="disulfide bond" evidence="3">
    <location>
        <begin position="421"/>
        <end position="430"/>
    </location>
</feature>
<dbReference type="PROSITE" id="PS50026">
    <property type="entry name" value="EGF_3"/>
    <property type="match status" value="1"/>
</dbReference>
<feature type="disulfide bond" evidence="3">
    <location>
        <begin position="403"/>
        <end position="413"/>
    </location>
</feature>
<gene>
    <name evidence="7" type="ORF">AK830_g12459</name>
</gene>
<feature type="transmembrane region" description="Helical" evidence="4">
    <location>
        <begin position="27"/>
        <end position="49"/>
    </location>
</feature>
<evidence type="ECO:0000256" key="2">
    <source>
        <dbReference type="ARBA" id="ARBA00023157"/>
    </source>
</evidence>
<dbReference type="PANTHER" id="PTHR14949">
    <property type="entry name" value="EGF-LIKE-DOMAIN, MULTIPLE 7, 8"/>
    <property type="match status" value="1"/>
</dbReference>
<feature type="domain" description="BPP" evidence="6">
    <location>
        <begin position="48"/>
        <end position="347"/>
    </location>
</feature>
<dbReference type="SUPFAM" id="SSF50956">
    <property type="entry name" value="Thermostable phytase (3-phytase)"/>
    <property type="match status" value="2"/>
</dbReference>
<name>A0A0P7AK77_9HYPO</name>
<dbReference type="PROSITE" id="PS01186">
    <property type="entry name" value="EGF_2"/>
    <property type="match status" value="1"/>
</dbReference>
<dbReference type="PROSITE" id="PS51662">
    <property type="entry name" value="BP_PHYTASE"/>
    <property type="match status" value="2"/>
</dbReference>
<comment type="caution">
    <text evidence="3">Lacks conserved residue(s) required for the propagation of feature annotation.</text>
</comment>
<dbReference type="OrthoDB" id="10045365at2759"/>
<evidence type="ECO:0000259" key="6">
    <source>
        <dbReference type="PROSITE" id="PS51662"/>
    </source>
</evidence>
<evidence type="ECO:0000256" key="3">
    <source>
        <dbReference type="PROSITE-ProRule" id="PRU00076"/>
    </source>
</evidence>
<dbReference type="EMBL" id="LKCW01000399">
    <property type="protein sequence ID" value="KPM34107.1"/>
    <property type="molecule type" value="Genomic_DNA"/>
</dbReference>
<evidence type="ECO:0008006" key="9">
    <source>
        <dbReference type="Google" id="ProtNLM"/>
    </source>
</evidence>
<feature type="domain" description="BPP" evidence="6">
    <location>
        <begin position="425"/>
        <end position="764"/>
    </location>
</feature>
<reference evidence="7 8" key="1">
    <citation type="submission" date="2015-09" db="EMBL/GenBank/DDBJ databases">
        <title>Draft genome of a European isolate of the apple canker pathogen Neonectria ditissima.</title>
        <authorList>
            <person name="Gomez-Cortecero A."/>
            <person name="Harrison R.J."/>
            <person name="Armitage A.D."/>
        </authorList>
    </citation>
    <scope>NUCLEOTIDE SEQUENCE [LARGE SCALE GENOMIC DNA]</scope>
    <source>
        <strain evidence="7 8">R09/05</strain>
    </source>
</reference>
<dbReference type="InterPro" id="IPR003431">
    <property type="entry name" value="B-propeller_Phytase"/>
</dbReference>
<dbReference type="InterPro" id="IPR050969">
    <property type="entry name" value="Dev_Signal_Modulators"/>
</dbReference>
<keyword evidence="3" id="KW-0245">EGF-like domain</keyword>
<dbReference type="PROSITE" id="PS00022">
    <property type="entry name" value="EGF_1"/>
    <property type="match status" value="1"/>
</dbReference>
<dbReference type="AlphaFoldDB" id="A0A0P7AK77"/>
<protein>
    <recommendedName>
        <fullName evidence="9">3-phytase</fullName>
    </recommendedName>
</protein>
<dbReference type="Pfam" id="PF02333">
    <property type="entry name" value="Phytase"/>
    <property type="match status" value="1"/>
</dbReference>
<proteinExistence type="predicted"/>
<sequence>MAYNPPRSPADKALASSTVFVSAPRKLCVAVMVGSGLVALLAVALRAVLATAAVELDVNVTAVTSEVESDWTAVYYSKKAPLLVGNDGDPDTGGIHAYSLDAASLSEVSSRVTGRTKLVTTLYGVGDKDLIATIAQPDSVLRLFEAPKLKHVKAADFKVLGDWSALCSWKSQAGNDYLYLFGKNHAVQLLVRETKKAVEVLEVQTFDTPFEVSGCAVSRSQSRMYLAVDDDKDVYQFALKESTEAPEITQFGEAEDDVTGVAVYVSRKEGSDYLFVAQEDKVAIYDKSFKLQATLTLTGLEGIEIQGLNIYQAATSKYPDGLLTYAIQSDEINGFGITSLENVLSKAGIKENTAYSPAKEKETPKKDPVCSTCSNSGFCLKDKSQKCDCFAGFAGKQCTKFTCTDDCSGRGKCTGPNVCKCDVGWGGLHCSFLLVESSYETEARPGDGDDPAIWISPVAREDSRIVATMKSGDAAGLGVFDLAGNLLQEFAAGEPNNVDIIYSFEAGGRTVDLAFAACRADDTLCLFEMLSNGTLVDIPGGSQPVVEDFGVYGSCTYRSPDTGKQYLFVNEKSARYLQYELTSDSDGKLQTTLVRDFTGGSGGQVEGCVSDEENGWIFIGEEPRALWRYGAEPDSTAEGVLVAEIGDGHLYGDVEGVTLVVGPKPDLGFIVVSCQGVSAYNVYRRGAPHDYVTTFTVTQSGDGAIDAVSNTDGLAAVGVALNDDFPYGLLVVHDDANQLPDGTTSNAASFKIVSLEDVLGAEELGIEGLLDEVDRDWDPRRV</sequence>